<proteinExistence type="predicted"/>
<keyword evidence="2" id="KW-1185">Reference proteome</keyword>
<dbReference type="Proteomes" id="UP000033035">
    <property type="component" value="Unassembled WGS sequence"/>
</dbReference>
<evidence type="ECO:0000313" key="2">
    <source>
        <dbReference type="Proteomes" id="UP000033035"/>
    </source>
</evidence>
<dbReference type="PATRIC" id="fig|1203610.3.peg.248"/>
<dbReference type="AlphaFoldDB" id="A0A0F5JRM0"/>
<dbReference type="STRING" id="1203610.HMPREF1536_00229"/>
<gene>
    <name evidence="1" type="ORF">HMPREF1536_00229</name>
</gene>
<reference evidence="1 2" key="1">
    <citation type="submission" date="2013-04" db="EMBL/GenBank/DDBJ databases">
        <title>The Genome Sequence of Parabacteroides gordonii DSM 23371.</title>
        <authorList>
            <consortium name="The Broad Institute Genomics Platform"/>
            <person name="Earl A."/>
            <person name="Ward D."/>
            <person name="Feldgarden M."/>
            <person name="Gevers D."/>
            <person name="Martens E."/>
            <person name="Sakamoto M."/>
            <person name="Benno Y."/>
            <person name="Suzuki N."/>
            <person name="Matsunaga N."/>
            <person name="Koshihara K."/>
            <person name="Seki M."/>
            <person name="Komiya H."/>
            <person name="Walker B."/>
            <person name="Young S."/>
            <person name="Zeng Q."/>
            <person name="Gargeya S."/>
            <person name="Fitzgerald M."/>
            <person name="Haas B."/>
            <person name="Abouelleil A."/>
            <person name="Allen A.W."/>
            <person name="Alvarado L."/>
            <person name="Arachchi H.M."/>
            <person name="Berlin A.M."/>
            <person name="Chapman S.B."/>
            <person name="Gainer-Dewar J."/>
            <person name="Goldberg J."/>
            <person name="Griggs A."/>
            <person name="Gujja S."/>
            <person name="Hansen M."/>
            <person name="Howarth C."/>
            <person name="Imamovic A."/>
            <person name="Ireland A."/>
            <person name="Larimer J."/>
            <person name="McCowan C."/>
            <person name="Murphy C."/>
            <person name="Pearson M."/>
            <person name="Poon T.W."/>
            <person name="Priest M."/>
            <person name="Roberts A."/>
            <person name="Saif S."/>
            <person name="Shea T."/>
            <person name="Sisk P."/>
            <person name="Sykes S."/>
            <person name="Wortman J."/>
            <person name="Nusbaum C."/>
            <person name="Birren B."/>
        </authorList>
    </citation>
    <scope>NUCLEOTIDE SEQUENCE [LARGE SCALE GENOMIC DNA]</scope>
    <source>
        <strain evidence="1 2">MS-1</strain>
    </source>
</reference>
<sequence>MTTMELNLRKQSLADLIFSANEEELTKLEKYAATLFQKKATPKCKPYPWALSEEELTSCVREAREDVLYGRCISDADLTEEMKEW</sequence>
<dbReference type="RefSeq" id="WP_028730574.1">
    <property type="nucleotide sequence ID" value="NZ_KE386767.1"/>
</dbReference>
<accession>A0A0F5JRM0</accession>
<comment type="caution">
    <text evidence="1">The sequence shown here is derived from an EMBL/GenBank/DDBJ whole genome shotgun (WGS) entry which is preliminary data.</text>
</comment>
<protein>
    <submittedName>
        <fullName evidence="1">Uncharacterized protein</fullName>
    </submittedName>
</protein>
<name>A0A0F5JRM0_9BACT</name>
<organism evidence="1 2">
    <name type="scientific">Parabacteroides gordonii MS-1 = DSM 23371</name>
    <dbReference type="NCBI Taxonomy" id="1203610"/>
    <lineage>
        <taxon>Bacteria</taxon>
        <taxon>Pseudomonadati</taxon>
        <taxon>Bacteroidota</taxon>
        <taxon>Bacteroidia</taxon>
        <taxon>Bacteroidales</taxon>
        <taxon>Tannerellaceae</taxon>
        <taxon>Parabacteroides</taxon>
    </lineage>
</organism>
<evidence type="ECO:0000313" key="1">
    <source>
        <dbReference type="EMBL" id="KKB60349.1"/>
    </source>
</evidence>
<dbReference type="EMBL" id="AQHW01000002">
    <property type="protein sequence ID" value="KKB60349.1"/>
    <property type="molecule type" value="Genomic_DNA"/>
</dbReference>
<dbReference type="HOGENOM" id="CLU_192247_0_0_10"/>